<dbReference type="Proteomes" id="UP000710432">
    <property type="component" value="Unassembled WGS sequence"/>
</dbReference>
<dbReference type="Pfam" id="PF15772">
    <property type="entry name" value="UPF0688"/>
    <property type="match status" value="1"/>
</dbReference>
<feature type="region of interest" description="Disordered" evidence="4">
    <location>
        <begin position="43"/>
        <end position="68"/>
    </location>
</feature>
<organism evidence="5 6">
    <name type="scientific">Microtus ochrogaster</name>
    <name type="common">Prairie vole</name>
    <dbReference type="NCBI Taxonomy" id="79684"/>
    <lineage>
        <taxon>Eukaryota</taxon>
        <taxon>Metazoa</taxon>
        <taxon>Chordata</taxon>
        <taxon>Craniata</taxon>
        <taxon>Vertebrata</taxon>
        <taxon>Euteleostomi</taxon>
        <taxon>Mammalia</taxon>
        <taxon>Eutheria</taxon>
        <taxon>Euarchontoglires</taxon>
        <taxon>Glires</taxon>
        <taxon>Rodentia</taxon>
        <taxon>Myomorpha</taxon>
        <taxon>Muroidea</taxon>
        <taxon>Cricetidae</taxon>
        <taxon>Arvicolinae</taxon>
        <taxon>Microtus</taxon>
    </lineage>
</organism>
<evidence type="ECO:0000256" key="1">
    <source>
        <dbReference type="ARBA" id="ARBA00004123"/>
    </source>
</evidence>
<dbReference type="InterPro" id="IPR031530">
    <property type="entry name" value="UPF0688"/>
</dbReference>
<dbReference type="PANTHER" id="PTHR28491">
    <property type="entry name" value="UPF0688 PROTEIN C1ORF174"/>
    <property type="match status" value="1"/>
</dbReference>
<sequence>MTASPLITSLQHTVCRGLPEEHPEPSGNAPWHKAAVTEVGWHGDKMSSLGNDSSKEHSGAEPAVLPRSRSPGIGTARFLVTLSVFLGAEPLQLLLDPEPGKNAEPRRCFVEHMMRHLLLTKVNGAIPILQRQQLGAKRKLTGGVRSSARLQARSYSPASSASTEGIASSTSVKTACLASSSHKTTDRRTSKKFKYDKGHLVKAELQKADRKSDISSLPKVAPKASCDSEFAEASAKTAVPVPESREPPQGCCQPVSEEPSAKTEGGLPTPEPGRVAAAQEPDGSSARQAEPVPRTEEVQAPVLQMDSSVFLDDDSNQPMPVSRFFGNVELMQDLPPASSSCPSMSRREFRKMHFRAKEDEDEDAAEM</sequence>
<dbReference type="GO" id="GO:0005634">
    <property type="term" value="C:nucleus"/>
    <property type="evidence" value="ECO:0007669"/>
    <property type="project" value="UniProtKB-SubCell"/>
</dbReference>
<feature type="region of interest" description="Disordered" evidence="4">
    <location>
        <begin position="207"/>
        <end position="316"/>
    </location>
</feature>
<comment type="similarity">
    <text evidence="2">Belongs to the UPF0688 family.</text>
</comment>
<reference evidence="5" key="1">
    <citation type="submission" date="2020-03" db="EMBL/GenBank/DDBJ databases">
        <title>Studies in the Genomics of Life Span.</title>
        <authorList>
            <person name="Glass D."/>
        </authorList>
    </citation>
    <scope>NUCLEOTIDE SEQUENCE</scope>
    <source>
        <strain evidence="5">LTLLF</strain>
        <tissue evidence="5">Muscle</tissue>
    </source>
</reference>
<dbReference type="EMBL" id="JAATJU010021065">
    <property type="protein sequence ID" value="KAH0514768.1"/>
    <property type="molecule type" value="Genomic_DNA"/>
</dbReference>
<comment type="subcellular location">
    <subcellularLocation>
        <location evidence="1">Nucleus</location>
    </subcellularLocation>
</comment>
<accession>A0A8J6GQ37</accession>
<evidence type="ECO:0000313" key="5">
    <source>
        <dbReference type="EMBL" id="KAH0514768.1"/>
    </source>
</evidence>
<protein>
    <submittedName>
        <fullName evidence="5">UPF0688 protein</fullName>
    </submittedName>
</protein>
<keyword evidence="3" id="KW-0539">Nucleus</keyword>
<evidence type="ECO:0000256" key="2">
    <source>
        <dbReference type="ARBA" id="ARBA00006634"/>
    </source>
</evidence>
<dbReference type="PANTHER" id="PTHR28491:SF1">
    <property type="entry name" value="UPF0688 PROTEIN C1ORF174"/>
    <property type="match status" value="1"/>
</dbReference>
<dbReference type="AlphaFoldDB" id="A0A8J6GQ37"/>
<name>A0A8J6GQ37_MICOH</name>
<evidence type="ECO:0000256" key="3">
    <source>
        <dbReference type="ARBA" id="ARBA00023242"/>
    </source>
</evidence>
<evidence type="ECO:0000313" key="6">
    <source>
        <dbReference type="Proteomes" id="UP000710432"/>
    </source>
</evidence>
<evidence type="ECO:0000256" key="4">
    <source>
        <dbReference type="SAM" id="MobiDB-lite"/>
    </source>
</evidence>
<gene>
    <name evidence="5" type="ORF">LTLLF_133605</name>
</gene>
<proteinExistence type="inferred from homology"/>
<comment type="caution">
    <text evidence="5">The sequence shown here is derived from an EMBL/GenBank/DDBJ whole genome shotgun (WGS) entry which is preliminary data.</text>
</comment>